<reference evidence="5" key="2">
    <citation type="submission" date="2015-01" db="EMBL/GenBank/DDBJ databases">
        <title>Evolutionary Origins and Diversification of the Mycorrhizal Mutualists.</title>
        <authorList>
            <consortium name="DOE Joint Genome Institute"/>
            <consortium name="Mycorrhizal Genomics Consortium"/>
            <person name="Kohler A."/>
            <person name="Kuo A."/>
            <person name="Nagy L.G."/>
            <person name="Floudas D."/>
            <person name="Copeland A."/>
            <person name="Barry K.W."/>
            <person name="Cichocki N."/>
            <person name="Veneault-Fourrey C."/>
            <person name="LaButti K."/>
            <person name="Lindquist E.A."/>
            <person name="Lipzen A."/>
            <person name="Lundell T."/>
            <person name="Morin E."/>
            <person name="Murat C."/>
            <person name="Riley R."/>
            <person name="Ohm R."/>
            <person name="Sun H."/>
            <person name="Tunlid A."/>
            <person name="Henrissat B."/>
            <person name="Grigoriev I.V."/>
            <person name="Hibbett D.S."/>
            <person name="Martin F."/>
        </authorList>
    </citation>
    <scope>NUCLEOTIDE SEQUENCE [LARGE SCALE GENOMIC DNA]</scope>
    <source>
        <strain evidence="5">Ve08.2h10</strain>
    </source>
</reference>
<dbReference type="Pfam" id="PF03061">
    <property type="entry name" value="4HBT"/>
    <property type="match status" value="1"/>
</dbReference>
<evidence type="ECO:0000256" key="2">
    <source>
        <dbReference type="ARBA" id="ARBA00022801"/>
    </source>
</evidence>
<dbReference type="InterPro" id="IPR006683">
    <property type="entry name" value="Thioestr_dom"/>
</dbReference>
<comment type="similarity">
    <text evidence="1">Belongs to the thioesterase PaaI family.</text>
</comment>
<dbReference type="HOGENOM" id="CLU_085799_2_0_1"/>
<evidence type="ECO:0000313" key="5">
    <source>
        <dbReference type="Proteomes" id="UP000054538"/>
    </source>
</evidence>
<organism evidence="4 5">
    <name type="scientific">Paxillus rubicundulus Ve08.2h10</name>
    <dbReference type="NCBI Taxonomy" id="930991"/>
    <lineage>
        <taxon>Eukaryota</taxon>
        <taxon>Fungi</taxon>
        <taxon>Dikarya</taxon>
        <taxon>Basidiomycota</taxon>
        <taxon>Agaricomycotina</taxon>
        <taxon>Agaricomycetes</taxon>
        <taxon>Agaricomycetidae</taxon>
        <taxon>Boletales</taxon>
        <taxon>Paxilineae</taxon>
        <taxon>Paxillaceae</taxon>
        <taxon>Paxillus</taxon>
    </lineage>
</organism>
<evidence type="ECO:0000256" key="1">
    <source>
        <dbReference type="ARBA" id="ARBA00008324"/>
    </source>
</evidence>
<dbReference type="InParanoid" id="A0A0D0E399"/>
<dbReference type="OrthoDB" id="2831072at2759"/>
<dbReference type="EMBL" id="KN825048">
    <property type="protein sequence ID" value="KIK95324.1"/>
    <property type="molecule type" value="Genomic_DNA"/>
</dbReference>
<dbReference type="PANTHER" id="PTHR21660">
    <property type="entry name" value="THIOESTERASE SUPERFAMILY MEMBER-RELATED"/>
    <property type="match status" value="1"/>
</dbReference>
<dbReference type="STRING" id="930991.A0A0D0E399"/>
<dbReference type="AlphaFoldDB" id="A0A0D0E399"/>
<dbReference type="CDD" id="cd03443">
    <property type="entry name" value="PaaI_thioesterase"/>
    <property type="match status" value="1"/>
</dbReference>
<dbReference type="InterPro" id="IPR039298">
    <property type="entry name" value="ACOT13"/>
</dbReference>
<proteinExistence type="inferred from homology"/>
<dbReference type="Gene3D" id="3.10.129.10">
    <property type="entry name" value="Hotdog Thioesterase"/>
    <property type="match status" value="1"/>
</dbReference>
<keyword evidence="5" id="KW-1185">Reference proteome</keyword>
<dbReference type="GO" id="GO:0047617">
    <property type="term" value="F:fatty acyl-CoA hydrolase activity"/>
    <property type="evidence" value="ECO:0007669"/>
    <property type="project" value="InterPro"/>
</dbReference>
<dbReference type="PANTHER" id="PTHR21660:SF1">
    <property type="entry name" value="ACYL-COENZYME A THIOESTERASE 13"/>
    <property type="match status" value="1"/>
</dbReference>
<dbReference type="Proteomes" id="UP000054538">
    <property type="component" value="Unassembled WGS sequence"/>
</dbReference>
<evidence type="ECO:0000259" key="3">
    <source>
        <dbReference type="Pfam" id="PF03061"/>
    </source>
</evidence>
<sequence>MDTREWVDTAAIGGNASEELKQSLFDIVIAAAKSIKVRGIRGFEPEIVTRLEWTDVSVLKNAEEPKKVEGRVVCETTVEDDMLNIRGTLHGACSALLIDSCSMMPTALLGLVTTGRADLGATQSMTILFHGPAMIGDRLRIVSTTISLGGRAQSSRCEIWNVTHHRLVASGVHTRMSASSAKAFSRL</sequence>
<name>A0A0D0E399_9AGAM</name>
<dbReference type="InterPro" id="IPR029069">
    <property type="entry name" value="HotDog_dom_sf"/>
</dbReference>
<evidence type="ECO:0000313" key="4">
    <source>
        <dbReference type="EMBL" id="KIK95324.1"/>
    </source>
</evidence>
<reference evidence="4 5" key="1">
    <citation type="submission" date="2014-04" db="EMBL/GenBank/DDBJ databases">
        <authorList>
            <consortium name="DOE Joint Genome Institute"/>
            <person name="Kuo A."/>
            <person name="Kohler A."/>
            <person name="Jargeat P."/>
            <person name="Nagy L.G."/>
            <person name="Floudas D."/>
            <person name="Copeland A."/>
            <person name="Barry K.W."/>
            <person name="Cichocki N."/>
            <person name="Veneault-Fourrey C."/>
            <person name="LaButti K."/>
            <person name="Lindquist E.A."/>
            <person name="Lipzen A."/>
            <person name="Lundell T."/>
            <person name="Morin E."/>
            <person name="Murat C."/>
            <person name="Sun H."/>
            <person name="Tunlid A."/>
            <person name="Henrissat B."/>
            <person name="Grigoriev I.V."/>
            <person name="Hibbett D.S."/>
            <person name="Martin F."/>
            <person name="Nordberg H.P."/>
            <person name="Cantor M.N."/>
            <person name="Hua S.X."/>
        </authorList>
    </citation>
    <scope>NUCLEOTIDE SEQUENCE [LARGE SCALE GENOMIC DNA]</scope>
    <source>
        <strain evidence="4 5">Ve08.2h10</strain>
    </source>
</reference>
<protein>
    <recommendedName>
        <fullName evidence="3">Thioesterase domain-containing protein</fullName>
    </recommendedName>
</protein>
<dbReference type="SUPFAM" id="SSF54637">
    <property type="entry name" value="Thioesterase/thiol ester dehydrase-isomerase"/>
    <property type="match status" value="1"/>
</dbReference>
<accession>A0A0D0E399</accession>
<feature type="domain" description="Thioesterase" evidence="3">
    <location>
        <begin position="87"/>
        <end position="164"/>
    </location>
</feature>
<keyword evidence="2" id="KW-0378">Hydrolase</keyword>
<gene>
    <name evidence="4" type="ORF">PAXRUDRAFT_390459</name>
</gene>